<feature type="transmembrane region" description="Helical" evidence="7">
    <location>
        <begin position="516"/>
        <end position="537"/>
    </location>
</feature>
<comment type="subcellular location">
    <subcellularLocation>
        <location evidence="1">Membrane</location>
        <topology evidence="1">Multi-pass membrane protein</topology>
    </subcellularLocation>
</comment>
<gene>
    <name evidence="8" type="ORF">EX30DRAFT_326299</name>
</gene>
<evidence type="ECO:0000256" key="1">
    <source>
        <dbReference type="ARBA" id="ARBA00004141"/>
    </source>
</evidence>
<feature type="transmembrane region" description="Helical" evidence="7">
    <location>
        <begin position="698"/>
        <end position="724"/>
    </location>
</feature>
<comment type="similarity">
    <text evidence="2">Belongs to the TAPT1 family.</text>
</comment>
<evidence type="ECO:0000256" key="4">
    <source>
        <dbReference type="ARBA" id="ARBA00022989"/>
    </source>
</evidence>
<evidence type="ECO:0000256" key="5">
    <source>
        <dbReference type="ARBA" id="ARBA00023136"/>
    </source>
</evidence>
<evidence type="ECO:0000256" key="7">
    <source>
        <dbReference type="SAM" id="Phobius"/>
    </source>
</evidence>
<evidence type="ECO:0000256" key="2">
    <source>
        <dbReference type="ARBA" id="ARBA00008803"/>
    </source>
</evidence>
<feature type="region of interest" description="Disordered" evidence="6">
    <location>
        <begin position="189"/>
        <end position="208"/>
    </location>
</feature>
<keyword evidence="5 7" id="KW-0472">Membrane</keyword>
<dbReference type="PANTHER" id="PTHR13317">
    <property type="entry name" value="TRANSMEMBRANE ANTERIOR POSTERIOR TRANSFORMATION PROTEIN 1 HOMOLOG"/>
    <property type="match status" value="1"/>
</dbReference>
<feature type="compositionally biased region" description="Basic and acidic residues" evidence="6">
    <location>
        <begin position="157"/>
        <end position="173"/>
    </location>
</feature>
<feature type="region of interest" description="Disordered" evidence="6">
    <location>
        <begin position="1"/>
        <end position="175"/>
    </location>
</feature>
<dbReference type="GO" id="GO:0005789">
    <property type="term" value="C:endoplasmic reticulum membrane"/>
    <property type="evidence" value="ECO:0007669"/>
    <property type="project" value="TreeGrafter"/>
</dbReference>
<feature type="transmembrane region" description="Helical" evidence="7">
    <location>
        <begin position="293"/>
        <end position="315"/>
    </location>
</feature>
<keyword evidence="3 7" id="KW-0812">Transmembrane</keyword>
<feature type="compositionally biased region" description="Low complexity" evidence="6">
    <location>
        <begin position="105"/>
        <end position="116"/>
    </location>
</feature>
<dbReference type="PANTHER" id="PTHR13317:SF4">
    <property type="entry name" value="TRANSMEMBRANE ANTERIOR POSTERIOR TRANSFORMATION PROTEIN 1 HOMOLOG"/>
    <property type="match status" value="1"/>
</dbReference>
<feature type="transmembrane region" description="Helical" evidence="7">
    <location>
        <begin position="444"/>
        <end position="466"/>
    </location>
</feature>
<feature type="compositionally biased region" description="Basic and acidic residues" evidence="6">
    <location>
        <begin position="1"/>
        <end position="23"/>
    </location>
</feature>
<keyword evidence="9" id="KW-1185">Reference proteome</keyword>
<organism evidence="8 9">
    <name type="scientific">Ascodesmis nigricans</name>
    <dbReference type="NCBI Taxonomy" id="341454"/>
    <lineage>
        <taxon>Eukaryota</taxon>
        <taxon>Fungi</taxon>
        <taxon>Dikarya</taxon>
        <taxon>Ascomycota</taxon>
        <taxon>Pezizomycotina</taxon>
        <taxon>Pezizomycetes</taxon>
        <taxon>Pezizales</taxon>
        <taxon>Ascodesmidaceae</taxon>
        <taxon>Ascodesmis</taxon>
    </lineage>
</organism>
<feature type="region of interest" description="Disordered" evidence="6">
    <location>
        <begin position="227"/>
        <end position="260"/>
    </location>
</feature>
<evidence type="ECO:0000256" key="3">
    <source>
        <dbReference type="ARBA" id="ARBA00022692"/>
    </source>
</evidence>
<feature type="compositionally biased region" description="Pro residues" evidence="6">
    <location>
        <begin position="198"/>
        <end position="208"/>
    </location>
</feature>
<dbReference type="AlphaFoldDB" id="A0A4S2N7H2"/>
<feature type="transmembrane region" description="Helical" evidence="7">
    <location>
        <begin position="478"/>
        <end position="495"/>
    </location>
</feature>
<accession>A0A4S2N7H2</accession>
<reference evidence="8 9" key="1">
    <citation type="submission" date="2019-04" db="EMBL/GenBank/DDBJ databases">
        <title>Comparative genomics and transcriptomics to analyze fruiting body development in filamentous ascomycetes.</title>
        <authorList>
            <consortium name="DOE Joint Genome Institute"/>
            <person name="Lutkenhaus R."/>
            <person name="Traeger S."/>
            <person name="Breuer J."/>
            <person name="Kuo A."/>
            <person name="Lipzen A."/>
            <person name="Pangilinan J."/>
            <person name="Dilworth D."/>
            <person name="Sandor L."/>
            <person name="Poggeler S."/>
            <person name="Barry K."/>
            <person name="Grigoriev I.V."/>
            <person name="Nowrousian M."/>
        </authorList>
    </citation>
    <scope>NUCLEOTIDE SEQUENCE [LARGE SCALE GENOMIC DNA]</scope>
    <source>
        <strain evidence="8 9">CBS 389.68</strain>
    </source>
</reference>
<feature type="transmembrane region" description="Helical" evidence="7">
    <location>
        <begin position="619"/>
        <end position="638"/>
    </location>
</feature>
<dbReference type="EMBL" id="ML220112">
    <property type="protein sequence ID" value="TGZ85261.1"/>
    <property type="molecule type" value="Genomic_DNA"/>
</dbReference>
<dbReference type="Pfam" id="PF05346">
    <property type="entry name" value="DUF747"/>
    <property type="match status" value="1"/>
</dbReference>
<feature type="compositionally biased region" description="Polar residues" evidence="6">
    <location>
        <begin position="47"/>
        <end position="69"/>
    </location>
</feature>
<proteinExistence type="inferred from homology"/>
<evidence type="ECO:0000256" key="6">
    <source>
        <dbReference type="SAM" id="MobiDB-lite"/>
    </source>
</evidence>
<dbReference type="OrthoDB" id="5376140at2759"/>
<dbReference type="STRING" id="341454.A0A4S2N7H2"/>
<dbReference type="InParanoid" id="A0A4S2N7H2"/>
<evidence type="ECO:0000313" key="8">
    <source>
        <dbReference type="EMBL" id="TGZ85261.1"/>
    </source>
</evidence>
<evidence type="ECO:0000313" key="9">
    <source>
        <dbReference type="Proteomes" id="UP000298138"/>
    </source>
</evidence>
<keyword evidence="4 7" id="KW-1133">Transmembrane helix</keyword>
<name>A0A4S2N7H2_9PEZI</name>
<protein>
    <submittedName>
        <fullName evidence="8">DUF747-domain-containing protein</fullName>
    </submittedName>
</protein>
<feature type="transmembrane region" description="Helical" evidence="7">
    <location>
        <begin position="557"/>
        <end position="575"/>
    </location>
</feature>
<dbReference type="FunCoup" id="A0A4S2N7H2">
    <property type="interactions" value="270"/>
</dbReference>
<sequence length="806" mass="90020">MTVEDSRERHEYPTPPPDTEHIDSTTVLGLEIPSGRDDINNGAGNGDKTSTISSIEDSNSPGNSSTTDTKPPDTIPVESKKALKLPPAKLGELLVNSPALFDRQPSSSSPTPSPESATEKDDTKLPVPPPERPLTTRTLSMPPMLWEQAQQKTGKTSPEKPADEHGESNDQRRQSARMALGIQLKDGTQVDGSQLPAQPAPFASPGPSGAFPPLPFHSYLSLALSSNSQTPGEGAGPGLFSPRKTEGNIHGPPPHHPDNSAALALERLQNFFTLPPVLEGAIVFGCFACLDSWLYIFTILPLRFLRGLWVLFAFWREWLWDYFHHYNGNKLRKNQRTTPGQGKDSGRVKKVPKKASDLLPSHKADIMRGVLLFVTVWVLMKLDASKVYHTIRATNGIKLYIIYNMLDFGDKLCAALGQDIFECLFSDKALERRPDGRSKKWRPLGFLALGLAYNILHSIVLFYQVITLNVAVNSFSNALITLLLSVQFVEIKGSVFKRLDKENLFQMTCADIVERFQLWLMLMIIGGRNMVELGIWSLSPGSMGSSLPKSFTFFPSWTGQLMGPFFMVLGSEMLVDWVKHAYITKFNNIRPMVYERYLDIQCKDYYSHAFSFQNVTKRFGLPVLPLACVFIRSTIQTYHQFLATHVPSTFPLSSATSLTPTPTAETSSSSLDTLLRRALSHHSTEASWTDELISMGTMLTFLLASFLIFLSVKLVLGVLLLGFARRRYRGIKLRERMNCAVGGRYGGAYGVVDVGKEERKRIWEGDEKGLKACEGRERKGREAEMKTEMDGLERVKRYDMSSKRIW</sequence>
<dbReference type="Proteomes" id="UP000298138">
    <property type="component" value="Unassembled WGS sequence"/>
</dbReference>
<dbReference type="InterPro" id="IPR008010">
    <property type="entry name" value="Tatp1"/>
</dbReference>